<dbReference type="Pfam" id="PF04932">
    <property type="entry name" value="Wzy_C"/>
    <property type="match status" value="1"/>
</dbReference>
<evidence type="ECO:0000256" key="2">
    <source>
        <dbReference type="ARBA" id="ARBA00022692"/>
    </source>
</evidence>
<keyword evidence="4 5" id="KW-0472">Membrane</keyword>
<feature type="transmembrane region" description="Helical" evidence="5">
    <location>
        <begin position="190"/>
        <end position="210"/>
    </location>
</feature>
<comment type="caution">
    <text evidence="7">The sequence shown here is derived from an EMBL/GenBank/DDBJ whole genome shotgun (WGS) entry which is preliminary data.</text>
</comment>
<feature type="transmembrane region" description="Helical" evidence="5">
    <location>
        <begin position="435"/>
        <end position="453"/>
    </location>
</feature>
<keyword evidence="7" id="KW-0436">Ligase</keyword>
<feature type="transmembrane region" description="Helical" evidence="5">
    <location>
        <begin position="258"/>
        <end position="275"/>
    </location>
</feature>
<keyword evidence="3 5" id="KW-1133">Transmembrane helix</keyword>
<dbReference type="GO" id="GO:0016874">
    <property type="term" value="F:ligase activity"/>
    <property type="evidence" value="ECO:0007669"/>
    <property type="project" value="UniProtKB-KW"/>
</dbReference>
<feature type="transmembrane region" description="Helical" evidence="5">
    <location>
        <begin position="405"/>
        <end position="423"/>
    </location>
</feature>
<feature type="transmembrane region" description="Helical" evidence="5">
    <location>
        <begin position="30"/>
        <end position="49"/>
    </location>
</feature>
<feature type="transmembrane region" description="Helical" evidence="5">
    <location>
        <begin position="235"/>
        <end position="252"/>
    </location>
</feature>
<sequence>MHSFLFIFLCIIVFWSPLPLGSNRDWSMSLLALLTSLLVVSCLLTFQRNHVAPRALKQHKGLVLLFFMIPLWIVIQIIPLPSSFIAYISPQSMVLSSSQDAWLTISTNREASLNSLQKSLCYALFFSASLVIINTPKRLETVCQVLVMSGVFQACYGVMVVLGGSSFDVLHIMSPYLGSTTGTFINRNHLAGYLEMIIPIGIGLLITHILQNKNQWAGLRSAIREFISSLLSGKARIRIFLAIMVVALVLSHSRMGNTAFFASLGLCGVFGIFIYRKHHKAKSLFVLFSSLIIIDIFILGAWFGLDKLAQRLEKTSSDEEQRVYVFQQTLQAIQDYWLTGSGAGSYYSIFPLYRNADISNFYDHAHNDFLQIGLEYGLIGSLIFAAIVIYSLTCAVQAQVSRHTAILKGVGFGVMMAILSIMIHSTTDFNLQIPANALLFSLLCALACIAHGIEHQEHPKRKSSKSRTA</sequence>
<evidence type="ECO:0000256" key="1">
    <source>
        <dbReference type="ARBA" id="ARBA00004141"/>
    </source>
</evidence>
<dbReference type="OrthoDB" id="9804143at2"/>
<evidence type="ECO:0000256" key="5">
    <source>
        <dbReference type="SAM" id="Phobius"/>
    </source>
</evidence>
<protein>
    <submittedName>
        <fullName evidence="7">O-antigen ligase</fullName>
    </submittedName>
</protein>
<reference evidence="7 8" key="1">
    <citation type="submission" date="2018-04" db="EMBL/GenBank/DDBJ databases">
        <title>Genomic Encyclopedia of Archaeal and Bacterial Type Strains, Phase II (KMG-II): from individual species to whole genera.</title>
        <authorList>
            <person name="Goeker M."/>
        </authorList>
    </citation>
    <scope>NUCLEOTIDE SEQUENCE [LARGE SCALE GENOMIC DNA]</scope>
    <source>
        <strain evidence="7 8">DSM 5822</strain>
    </source>
</reference>
<dbReference type="InterPro" id="IPR051533">
    <property type="entry name" value="WaaL-like"/>
</dbReference>
<evidence type="ECO:0000313" key="8">
    <source>
        <dbReference type="Proteomes" id="UP000244223"/>
    </source>
</evidence>
<feature type="transmembrane region" description="Helical" evidence="5">
    <location>
        <begin position="145"/>
        <end position="170"/>
    </location>
</feature>
<dbReference type="GO" id="GO:0016020">
    <property type="term" value="C:membrane"/>
    <property type="evidence" value="ECO:0007669"/>
    <property type="project" value="UniProtKB-SubCell"/>
</dbReference>
<feature type="transmembrane region" description="Helical" evidence="5">
    <location>
        <begin position="61"/>
        <end position="88"/>
    </location>
</feature>
<gene>
    <name evidence="7" type="ORF">C8N29_10547</name>
</gene>
<comment type="subcellular location">
    <subcellularLocation>
        <location evidence="1">Membrane</location>
        <topology evidence="1">Multi-pass membrane protein</topology>
    </subcellularLocation>
</comment>
<keyword evidence="2 5" id="KW-0812">Transmembrane</keyword>
<proteinExistence type="predicted"/>
<accession>A0A2T5J047</accession>
<evidence type="ECO:0000256" key="4">
    <source>
        <dbReference type="ARBA" id="ARBA00023136"/>
    </source>
</evidence>
<dbReference type="AlphaFoldDB" id="A0A2T5J047"/>
<dbReference type="EMBL" id="QAON01000005">
    <property type="protein sequence ID" value="PTQ89723.1"/>
    <property type="molecule type" value="Genomic_DNA"/>
</dbReference>
<dbReference type="PANTHER" id="PTHR37422">
    <property type="entry name" value="TEICHURONIC ACID BIOSYNTHESIS PROTEIN TUAE"/>
    <property type="match status" value="1"/>
</dbReference>
<dbReference type="InterPro" id="IPR007016">
    <property type="entry name" value="O-antigen_ligase-rel_domated"/>
</dbReference>
<feature type="transmembrane region" description="Helical" evidence="5">
    <location>
        <begin position="284"/>
        <end position="305"/>
    </location>
</feature>
<dbReference type="Proteomes" id="UP000244223">
    <property type="component" value="Unassembled WGS sequence"/>
</dbReference>
<organism evidence="7 8">
    <name type="scientific">Agitococcus lubricus</name>
    <dbReference type="NCBI Taxonomy" id="1077255"/>
    <lineage>
        <taxon>Bacteria</taxon>
        <taxon>Pseudomonadati</taxon>
        <taxon>Pseudomonadota</taxon>
        <taxon>Gammaproteobacteria</taxon>
        <taxon>Moraxellales</taxon>
        <taxon>Moraxellaceae</taxon>
        <taxon>Agitococcus</taxon>
    </lineage>
</organism>
<evidence type="ECO:0000256" key="3">
    <source>
        <dbReference type="ARBA" id="ARBA00022989"/>
    </source>
</evidence>
<feature type="transmembrane region" description="Helical" evidence="5">
    <location>
        <begin position="376"/>
        <end position="398"/>
    </location>
</feature>
<name>A0A2T5J047_9GAMM</name>
<evidence type="ECO:0000313" key="7">
    <source>
        <dbReference type="EMBL" id="PTQ89723.1"/>
    </source>
</evidence>
<evidence type="ECO:0000259" key="6">
    <source>
        <dbReference type="Pfam" id="PF04932"/>
    </source>
</evidence>
<dbReference type="PANTHER" id="PTHR37422:SF13">
    <property type="entry name" value="LIPOPOLYSACCHARIDE BIOSYNTHESIS PROTEIN PA4999-RELATED"/>
    <property type="match status" value="1"/>
</dbReference>
<keyword evidence="8" id="KW-1185">Reference proteome</keyword>
<feature type="domain" description="O-antigen ligase-related" evidence="6">
    <location>
        <begin position="240"/>
        <end position="385"/>
    </location>
</feature>